<dbReference type="AlphaFoldDB" id="A0AB36TEQ5"/>
<organism evidence="3 4">
    <name type="scientific">Acetivibrio thermocellus AD2</name>
    <dbReference type="NCBI Taxonomy" id="1138384"/>
    <lineage>
        <taxon>Bacteria</taxon>
        <taxon>Bacillati</taxon>
        <taxon>Bacillota</taxon>
        <taxon>Clostridia</taxon>
        <taxon>Eubacteriales</taxon>
        <taxon>Oscillospiraceae</taxon>
        <taxon>Acetivibrio</taxon>
    </lineage>
</organism>
<reference evidence="3 4" key="1">
    <citation type="submission" date="2017-09" db="EMBL/GenBank/DDBJ databases">
        <title>Evaluation of Pacific Biosciences Sequencing Technology to Finishing C. thermocellum Genome Sequences.</title>
        <authorList>
            <person name="Brown S."/>
        </authorList>
    </citation>
    <scope>NUCLEOTIDE SEQUENCE [LARGE SCALE GENOMIC DNA]</scope>
    <source>
        <strain evidence="3 4">AD2</strain>
    </source>
</reference>
<proteinExistence type="predicted"/>
<gene>
    <name evidence="3" type="ORF">M972_11792</name>
</gene>
<name>A0AB36TEQ5_ACETH</name>
<evidence type="ECO:0008006" key="5">
    <source>
        <dbReference type="Google" id="ProtNLM"/>
    </source>
</evidence>
<feature type="domain" description="Cas6b N-terminal" evidence="2">
    <location>
        <begin position="15"/>
        <end position="116"/>
    </location>
</feature>
<dbReference type="EMBL" id="PDBW01000001">
    <property type="protein sequence ID" value="PFH02030.1"/>
    <property type="molecule type" value="Genomic_DNA"/>
</dbReference>
<evidence type="ECO:0000259" key="1">
    <source>
        <dbReference type="Pfam" id="PF17262"/>
    </source>
</evidence>
<protein>
    <recommendedName>
        <fullName evidence="5">DNA repair protein</fullName>
    </recommendedName>
</protein>
<sequence length="236" mass="27113">MQKEIGFKNGRIGLEIKILTVRLEGSKVKDRDIPKIRGYLAERFPQYLELHNHIGENKFNYGYPVIQYKSIGGVPNIIAINEASKILIDVLYDMKEIDMKDKVMNILEKGYVLKTEELKTTERMIEYRFLSPWLALNQANYEKFINSNSGERVEILKKILTGNILSMAKGLGYCVDKPIEMLIKMRPVKVNYKDRKMIGFKGEFMTNFIIPDYLGLGKSVARGFGTVVRVKNGGFM</sequence>
<accession>A0AB36TEQ5</accession>
<evidence type="ECO:0000313" key="3">
    <source>
        <dbReference type="EMBL" id="PFH02030.1"/>
    </source>
</evidence>
<feature type="domain" description="Cas6b C-terminal" evidence="1">
    <location>
        <begin position="120"/>
        <end position="229"/>
    </location>
</feature>
<dbReference type="Pfam" id="PF17955">
    <property type="entry name" value="Cas6b_N"/>
    <property type="match status" value="1"/>
</dbReference>
<dbReference type="Proteomes" id="UP000223596">
    <property type="component" value="Unassembled WGS sequence"/>
</dbReference>
<comment type="caution">
    <text evidence="3">The sequence shown here is derived from an EMBL/GenBank/DDBJ whole genome shotgun (WGS) entry which is preliminary data.</text>
</comment>
<evidence type="ECO:0000313" key="4">
    <source>
        <dbReference type="Proteomes" id="UP000223596"/>
    </source>
</evidence>
<dbReference type="InterPro" id="IPR020209">
    <property type="entry name" value="Cas6b_C"/>
</dbReference>
<evidence type="ECO:0000259" key="2">
    <source>
        <dbReference type="Pfam" id="PF17955"/>
    </source>
</evidence>
<dbReference type="InterPro" id="IPR041528">
    <property type="entry name" value="Cas6b_N"/>
</dbReference>
<dbReference type="Pfam" id="PF17262">
    <property type="entry name" value="Cas6b_C"/>
    <property type="match status" value="1"/>
</dbReference>